<evidence type="ECO:0000256" key="2">
    <source>
        <dbReference type="ARBA" id="ARBA00021310"/>
    </source>
</evidence>
<evidence type="ECO:0000256" key="4">
    <source>
        <dbReference type="ARBA" id="ARBA00023172"/>
    </source>
</evidence>
<dbReference type="InterPro" id="IPR037278">
    <property type="entry name" value="ARFGAP/RecO"/>
</dbReference>
<dbReference type="Gene3D" id="2.40.50.140">
    <property type="entry name" value="Nucleic acid-binding proteins"/>
    <property type="match status" value="1"/>
</dbReference>
<keyword evidence="3 7" id="KW-0227">DNA damage</keyword>
<dbReference type="STRING" id="112248.SAMN05444392_102205"/>
<gene>
    <name evidence="7" type="primary">recO</name>
    <name evidence="9" type="ORF">SAMN05444392_102205</name>
</gene>
<dbReference type="InterPro" id="IPR012340">
    <property type="entry name" value="NA-bd_OB-fold"/>
</dbReference>
<evidence type="ECO:0000313" key="9">
    <source>
        <dbReference type="EMBL" id="SHE64738.1"/>
    </source>
</evidence>
<dbReference type="RefSeq" id="WP_073153476.1">
    <property type="nucleotide sequence ID" value="NZ_FQVL01000002.1"/>
</dbReference>
<evidence type="ECO:0000256" key="3">
    <source>
        <dbReference type="ARBA" id="ARBA00022763"/>
    </source>
</evidence>
<evidence type="ECO:0000256" key="1">
    <source>
        <dbReference type="ARBA" id="ARBA00007452"/>
    </source>
</evidence>
<evidence type="ECO:0000256" key="5">
    <source>
        <dbReference type="ARBA" id="ARBA00023204"/>
    </source>
</evidence>
<reference evidence="9 10" key="1">
    <citation type="submission" date="2016-11" db="EMBL/GenBank/DDBJ databases">
        <authorList>
            <person name="Jaros S."/>
            <person name="Januszkiewicz K."/>
            <person name="Wedrychowicz H."/>
        </authorList>
    </citation>
    <scope>NUCLEOTIDE SEQUENCE [LARGE SCALE GENOMIC DNA]</scope>
    <source>
        <strain evidence="9 10">DSM 44666</strain>
    </source>
</reference>
<protein>
    <recommendedName>
        <fullName evidence="2 7">DNA repair protein RecO</fullName>
    </recommendedName>
    <alternativeName>
        <fullName evidence="6 7">Recombination protein O</fullName>
    </alternativeName>
</protein>
<evidence type="ECO:0000256" key="7">
    <source>
        <dbReference type="HAMAP-Rule" id="MF_00201"/>
    </source>
</evidence>
<dbReference type="InterPro" id="IPR003717">
    <property type="entry name" value="RecO"/>
</dbReference>
<keyword evidence="4 7" id="KW-0233">DNA recombination</keyword>
<dbReference type="SUPFAM" id="SSF57863">
    <property type="entry name" value="ArfGap/RecO-like zinc finger"/>
    <property type="match status" value="1"/>
</dbReference>
<comment type="function">
    <text evidence="7">Involved in DNA repair and RecF pathway recombination.</text>
</comment>
<dbReference type="Pfam" id="PF02565">
    <property type="entry name" value="RecO_C"/>
    <property type="match status" value="1"/>
</dbReference>
<dbReference type="PANTHER" id="PTHR33991:SF1">
    <property type="entry name" value="DNA REPAIR PROTEIN RECO"/>
    <property type="match status" value="1"/>
</dbReference>
<dbReference type="PANTHER" id="PTHR33991">
    <property type="entry name" value="DNA REPAIR PROTEIN RECO"/>
    <property type="match status" value="1"/>
</dbReference>
<dbReference type="NCBIfam" id="TIGR00613">
    <property type="entry name" value="reco"/>
    <property type="match status" value="1"/>
</dbReference>
<comment type="similarity">
    <text evidence="1 7">Belongs to the RecO family.</text>
</comment>
<dbReference type="GO" id="GO:0006302">
    <property type="term" value="P:double-strand break repair"/>
    <property type="evidence" value="ECO:0007669"/>
    <property type="project" value="TreeGrafter"/>
</dbReference>
<dbReference type="InterPro" id="IPR022572">
    <property type="entry name" value="DNA_rep/recomb_RecO_N"/>
</dbReference>
<name>A0A1M4V7A5_9BACL</name>
<dbReference type="AlphaFoldDB" id="A0A1M4V7A5"/>
<evidence type="ECO:0000259" key="8">
    <source>
        <dbReference type="Pfam" id="PF11967"/>
    </source>
</evidence>
<dbReference type="Proteomes" id="UP000184476">
    <property type="component" value="Unassembled WGS sequence"/>
</dbReference>
<dbReference type="EMBL" id="FQVL01000002">
    <property type="protein sequence ID" value="SHE64738.1"/>
    <property type="molecule type" value="Genomic_DNA"/>
</dbReference>
<dbReference type="OrthoDB" id="9797083at2"/>
<keyword evidence="5 7" id="KW-0234">DNA repair</keyword>
<organism evidence="9 10">
    <name type="scientific">Seinonella peptonophila</name>
    <dbReference type="NCBI Taxonomy" id="112248"/>
    <lineage>
        <taxon>Bacteria</taxon>
        <taxon>Bacillati</taxon>
        <taxon>Bacillota</taxon>
        <taxon>Bacilli</taxon>
        <taxon>Bacillales</taxon>
        <taxon>Thermoactinomycetaceae</taxon>
        <taxon>Seinonella</taxon>
    </lineage>
</organism>
<keyword evidence="10" id="KW-1185">Reference proteome</keyword>
<dbReference type="SUPFAM" id="SSF50249">
    <property type="entry name" value="Nucleic acid-binding proteins"/>
    <property type="match status" value="1"/>
</dbReference>
<proteinExistence type="inferred from homology"/>
<dbReference type="Pfam" id="PF11967">
    <property type="entry name" value="RecO_N"/>
    <property type="match status" value="1"/>
</dbReference>
<dbReference type="GO" id="GO:0043590">
    <property type="term" value="C:bacterial nucleoid"/>
    <property type="evidence" value="ECO:0007669"/>
    <property type="project" value="TreeGrafter"/>
</dbReference>
<dbReference type="InterPro" id="IPR042242">
    <property type="entry name" value="RecO_C"/>
</dbReference>
<dbReference type="Gene3D" id="1.20.1440.120">
    <property type="entry name" value="Recombination protein O, C-terminal domain"/>
    <property type="match status" value="1"/>
</dbReference>
<evidence type="ECO:0000313" key="10">
    <source>
        <dbReference type="Proteomes" id="UP000184476"/>
    </source>
</evidence>
<accession>A0A1M4V7A5</accession>
<sequence length="254" mass="29172">MLQRTKGIVLKVQDYGESDQIVRLFSEQLGRISLMARGAKKTRSRLSAATEPLIEAEFLFFQGSGISSLSQADVINSHRQIRDDLLQMAYAAYWLSLIEHNIEEQEPHPALYRRLVKLLHSLEHEVDAEVLTRIWELTILEIAGYKPIFDRCVRCHRSPEQFFLSVNQGGFLCQQCRSSDHFSISLAEPVGKLLPMLQQIDITRIGKVSVKSETNKGLEIALHHLLDQNQVTPRKSWEFLQQIRKLDFKTDSES</sequence>
<dbReference type="GO" id="GO:0006310">
    <property type="term" value="P:DNA recombination"/>
    <property type="evidence" value="ECO:0007669"/>
    <property type="project" value="UniProtKB-UniRule"/>
</dbReference>
<dbReference type="HAMAP" id="MF_00201">
    <property type="entry name" value="RecO"/>
    <property type="match status" value="1"/>
</dbReference>
<feature type="domain" description="DNA replication/recombination mediator RecO N-terminal" evidence="8">
    <location>
        <begin position="1"/>
        <end position="77"/>
    </location>
</feature>
<evidence type="ECO:0000256" key="6">
    <source>
        <dbReference type="ARBA" id="ARBA00033409"/>
    </source>
</evidence>